<protein>
    <submittedName>
        <fullName evidence="1">Phage tail protein</fullName>
    </submittedName>
</protein>
<dbReference type="RefSeq" id="WP_059671772.1">
    <property type="nucleotide sequence ID" value="NZ_LOXR01000004.1"/>
</dbReference>
<dbReference type="InterPro" id="IPR006498">
    <property type="entry name" value="Tail_tube"/>
</dbReference>
<dbReference type="EMBL" id="LOZE01000121">
    <property type="protein sequence ID" value="KVM23307.1"/>
    <property type="molecule type" value="Genomic_DNA"/>
</dbReference>
<evidence type="ECO:0000313" key="2">
    <source>
        <dbReference type="Proteomes" id="UP000061665"/>
    </source>
</evidence>
<evidence type="ECO:0000313" key="1">
    <source>
        <dbReference type="EMBL" id="KVM23307.1"/>
    </source>
</evidence>
<organism evidence="1 2">
    <name type="scientific">Burkholderia ubonensis</name>
    <dbReference type="NCBI Taxonomy" id="101571"/>
    <lineage>
        <taxon>Bacteria</taxon>
        <taxon>Pseudomonadati</taxon>
        <taxon>Pseudomonadota</taxon>
        <taxon>Betaproteobacteria</taxon>
        <taxon>Burkholderiales</taxon>
        <taxon>Burkholderiaceae</taxon>
        <taxon>Burkholderia</taxon>
        <taxon>Burkholderia cepacia complex</taxon>
    </lineage>
</organism>
<dbReference type="AlphaFoldDB" id="A0AB73FUI2"/>
<dbReference type="Pfam" id="PF04985">
    <property type="entry name" value="Phage_tube"/>
    <property type="match status" value="1"/>
</dbReference>
<name>A0AB73FUI2_9BURK</name>
<sequence>MPIQDIRKYFNVFYNGFGMAGKCEEFNPPKLTAKLEEFLGGGMFTPVEITMGMEKMESDFTLKSFDKGVLGTFGVTEGSSLTVFLREVLEDDEGQETGVIHTMRGKVKEIDPGTVKTGEAARLKTTMALKYYRLDHGGTTVLEIDSVNMIFKQNGVDKLANARSLLGM</sequence>
<reference evidence="1 2" key="1">
    <citation type="submission" date="2015-11" db="EMBL/GenBank/DDBJ databases">
        <title>Expanding the genomic diversity of Burkholderia species for the development of highly accurate diagnostics.</title>
        <authorList>
            <person name="Sahl J."/>
            <person name="Keim P."/>
            <person name="Wagner D."/>
        </authorList>
    </citation>
    <scope>NUCLEOTIDE SEQUENCE [LARGE SCALE GENOMIC DNA]</scope>
    <source>
        <strain evidence="1 2">MSMB2058</strain>
    </source>
</reference>
<gene>
    <name evidence="1" type="ORF">WJ53_17665</name>
</gene>
<accession>A0AB73FUI2</accession>
<dbReference type="Proteomes" id="UP000061665">
    <property type="component" value="Unassembled WGS sequence"/>
</dbReference>
<dbReference type="NCBIfam" id="TIGR01611">
    <property type="entry name" value="tail_tube"/>
    <property type="match status" value="1"/>
</dbReference>
<proteinExistence type="predicted"/>
<comment type="caution">
    <text evidence="1">The sequence shown here is derived from an EMBL/GenBank/DDBJ whole genome shotgun (WGS) entry which is preliminary data.</text>
</comment>